<reference evidence="1" key="1">
    <citation type="journal article" date="2023" name="G3 (Bethesda)">
        <title>A reference genome for the long-term kleptoplast-retaining sea slug Elysia crispata morphotype clarki.</title>
        <authorList>
            <person name="Eastman K.E."/>
            <person name="Pendleton A.L."/>
            <person name="Shaikh M.A."/>
            <person name="Suttiyut T."/>
            <person name="Ogas R."/>
            <person name="Tomko P."/>
            <person name="Gavelis G."/>
            <person name="Widhalm J.R."/>
            <person name="Wisecaver J.H."/>
        </authorList>
    </citation>
    <scope>NUCLEOTIDE SEQUENCE</scope>
    <source>
        <strain evidence="1">ECLA1</strain>
    </source>
</reference>
<name>A0AAE0Z317_9GAST</name>
<organism evidence="1 2">
    <name type="scientific">Elysia crispata</name>
    <name type="common">lettuce slug</name>
    <dbReference type="NCBI Taxonomy" id="231223"/>
    <lineage>
        <taxon>Eukaryota</taxon>
        <taxon>Metazoa</taxon>
        <taxon>Spiralia</taxon>
        <taxon>Lophotrochozoa</taxon>
        <taxon>Mollusca</taxon>
        <taxon>Gastropoda</taxon>
        <taxon>Heterobranchia</taxon>
        <taxon>Euthyneura</taxon>
        <taxon>Panpulmonata</taxon>
        <taxon>Sacoglossa</taxon>
        <taxon>Placobranchoidea</taxon>
        <taxon>Plakobranchidae</taxon>
        <taxon>Elysia</taxon>
    </lineage>
</organism>
<keyword evidence="2" id="KW-1185">Reference proteome</keyword>
<evidence type="ECO:0000313" key="2">
    <source>
        <dbReference type="Proteomes" id="UP001283361"/>
    </source>
</evidence>
<gene>
    <name evidence="1" type="ORF">RRG08_023702</name>
</gene>
<dbReference type="Proteomes" id="UP001283361">
    <property type="component" value="Unassembled WGS sequence"/>
</dbReference>
<sequence length="93" mass="10814">MRVTQGAYRYIFQQAVPIEFLTRTAMLDLGAKNSKDIERIIVRCYFLFTSAKNKAKALGTLLCSNKILQVNYAVRLRRTSQEHFIDWKNLSLI</sequence>
<accession>A0AAE0Z317</accession>
<dbReference type="AlphaFoldDB" id="A0AAE0Z317"/>
<protein>
    <submittedName>
        <fullName evidence="1">Uncharacterized protein</fullName>
    </submittedName>
</protein>
<proteinExistence type="predicted"/>
<comment type="caution">
    <text evidence="1">The sequence shown here is derived from an EMBL/GenBank/DDBJ whole genome shotgun (WGS) entry which is preliminary data.</text>
</comment>
<evidence type="ECO:0000313" key="1">
    <source>
        <dbReference type="EMBL" id="KAK3761919.1"/>
    </source>
</evidence>
<dbReference type="EMBL" id="JAWDGP010004804">
    <property type="protein sequence ID" value="KAK3761919.1"/>
    <property type="molecule type" value="Genomic_DNA"/>
</dbReference>